<dbReference type="AlphaFoldDB" id="A0A2D3VCT5"/>
<dbReference type="Proteomes" id="UP000225277">
    <property type="component" value="Unassembled WGS sequence"/>
</dbReference>
<organism evidence="1 2">
    <name type="scientific">Ramularia collo-cygni</name>
    <dbReference type="NCBI Taxonomy" id="112498"/>
    <lineage>
        <taxon>Eukaryota</taxon>
        <taxon>Fungi</taxon>
        <taxon>Dikarya</taxon>
        <taxon>Ascomycota</taxon>
        <taxon>Pezizomycotina</taxon>
        <taxon>Dothideomycetes</taxon>
        <taxon>Dothideomycetidae</taxon>
        <taxon>Mycosphaerellales</taxon>
        <taxon>Mycosphaerellaceae</taxon>
        <taxon>Ramularia</taxon>
    </lineage>
</organism>
<gene>
    <name evidence="1" type="ORF">RCC_05300</name>
</gene>
<sequence>MLFGVEHLVLGSVYSWRQFRSGGNETSLCIPILRPRGSVHKGGLKQKGRLDWPSCSTENSHYPFRSQANVSHGSHSSPSFALGTLGCVHLDYMTCT</sequence>
<keyword evidence="2" id="KW-1185">Reference proteome</keyword>
<dbReference type="GeneID" id="35600463"/>
<dbReference type="RefSeq" id="XP_023626339.1">
    <property type="nucleotide sequence ID" value="XM_023770571.1"/>
</dbReference>
<name>A0A2D3VCT5_9PEZI</name>
<dbReference type="EMBL" id="FJUY01000007">
    <property type="protein sequence ID" value="CZT19449.1"/>
    <property type="molecule type" value="Genomic_DNA"/>
</dbReference>
<reference evidence="1 2" key="1">
    <citation type="submission" date="2016-03" db="EMBL/GenBank/DDBJ databases">
        <authorList>
            <person name="Ploux O."/>
        </authorList>
    </citation>
    <scope>NUCLEOTIDE SEQUENCE [LARGE SCALE GENOMIC DNA]</scope>
    <source>
        <strain evidence="1 2">URUG2</strain>
    </source>
</reference>
<proteinExistence type="predicted"/>
<evidence type="ECO:0000313" key="1">
    <source>
        <dbReference type="EMBL" id="CZT19449.1"/>
    </source>
</evidence>
<evidence type="ECO:0000313" key="2">
    <source>
        <dbReference type="Proteomes" id="UP000225277"/>
    </source>
</evidence>
<accession>A0A2D3VCT5</accession>
<protein>
    <submittedName>
        <fullName evidence="1">Uncharacterized protein</fullName>
    </submittedName>
</protein>